<evidence type="ECO:0000313" key="9">
    <source>
        <dbReference type="EMBL" id="GIU48517.1"/>
    </source>
</evidence>
<comment type="caution">
    <text evidence="9">The sequence shown here is derived from an EMBL/GenBank/DDBJ whole genome shotgun (WGS) entry which is preliminary data.</text>
</comment>
<dbReference type="EMBL" id="BPEY01000058">
    <property type="protein sequence ID" value="GIU48517.1"/>
    <property type="molecule type" value="Genomic_DNA"/>
</dbReference>
<evidence type="ECO:0000256" key="8">
    <source>
        <dbReference type="SAM" id="Phobius"/>
    </source>
</evidence>
<name>A0ABQ4PKN4_9GAMM</name>
<evidence type="ECO:0000256" key="3">
    <source>
        <dbReference type="ARBA" id="ARBA00022448"/>
    </source>
</evidence>
<keyword evidence="5 8" id="KW-0812">Transmembrane</keyword>
<dbReference type="PANTHER" id="PTHR36838">
    <property type="entry name" value="AUXIN EFFLUX CARRIER FAMILY PROTEIN"/>
    <property type="match status" value="1"/>
</dbReference>
<feature type="transmembrane region" description="Helical" evidence="8">
    <location>
        <begin position="284"/>
        <end position="306"/>
    </location>
</feature>
<dbReference type="InterPro" id="IPR038770">
    <property type="entry name" value="Na+/solute_symporter_sf"/>
</dbReference>
<dbReference type="Proteomes" id="UP000887104">
    <property type="component" value="Unassembled WGS sequence"/>
</dbReference>
<dbReference type="Gene3D" id="1.20.1530.20">
    <property type="match status" value="1"/>
</dbReference>
<feature type="transmembrane region" description="Helical" evidence="8">
    <location>
        <begin position="195"/>
        <end position="219"/>
    </location>
</feature>
<organism evidence="9 10">
    <name type="scientific">Shewanella sairae</name>
    <dbReference type="NCBI Taxonomy" id="190310"/>
    <lineage>
        <taxon>Bacteria</taxon>
        <taxon>Pseudomonadati</taxon>
        <taxon>Pseudomonadota</taxon>
        <taxon>Gammaproteobacteria</taxon>
        <taxon>Alteromonadales</taxon>
        <taxon>Shewanellaceae</taxon>
        <taxon>Shewanella</taxon>
    </lineage>
</organism>
<dbReference type="InterPro" id="IPR004776">
    <property type="entry name" value="Mem_transp_PIN-like"/>
</dbReference>
<feature type="transmembrane region" description="Helical" evidence="8">
    <location>
        <begin position="124"/>
        <end position="148"/>
    </location>
</feature>
<evidence type="ECO:0000256" key="1">
    <source>
        <dbReference type="ARBA" id="ARBA00004651"/>
    </source>
</evidence>
<comment type="similarity">
    <text evidence="2">Belongs to the auxin efflux carrier (TC 2.A.69) family.</text>
</comment>
<gene>
    <name evidence="9" type="ORF">TUM4438_30060</name>
</gene>
<proteinExistence type="inferred from homology"/>
<evidence type="ECO:0000313" key="10">
    <source>
        <dbReference type="Proteomes" id="UP000887104"/>
    </source>
</evidence>
<reference evidence="9" key="1">
    <citation type="submission" date="2021-05" db="EMBL/GenBank/DDBJ databases">
        <title>Molecular characterization for Shewanella algae harboring chromosomal blaOXA-55-like strains isolated from clinical and environment sample.</title>
        <authorList>
            <person name="Ohama Y."/>
            <person name="Aoki K."/>
            <person name="Harada S."/>
            <person name="Moriya K."/>
            <person name="Ishii Y."/>
            <person name="Tateda K."/>
        </authorList>
    </citation>
    <scope>NUCLEOTIDE SEQUENCE</scope>
    <source>
        <strain evidence="9">JCM 11563</strain>
    </source>
</reference>
<keyword evidence="4" id="KW-1003">Cell membrane</keyword>
<accession>A0ABQ4PKN4</accession>
<feature type="transmembrane region" description="Helical" evidence="8">
    <location>
        <begin position="231"/>
        <end position="249"/>
    </location>
</feature>
<dbReference type="RefSeq" id="WP_220781980.1">
    <property type="nucleotide sequence ID" value="NZ_BPEY01000058.1"/>
</dbReference>
<evidence type="ECO:0000256" key="4">
    <source>
        <dbReference type="ARBA" id="ARBA00022475"/>
    </source>
</evidence>
<sequence length="308" mass="33017">MSTLSIILPLLLMASLGYFFTVRETFTKEHIAGISQFTFYLSIPAFLFINMYQADLAKSFDPKSLASFYLPVLLIYAVSATLYAWLNRDLPSTNTPSVVFGLGCSYSNTILVGLPVIVGALGEAMIGNVFAIITFHSALLFSLTLVIGHKQDAEGVGLWSLLKGIVFNPIVLSLSAGLALNLLQIPLVDELANGLTLLSTPALACALFVLGANLSFYKISQDWQLALTSSLIKLVLLPLCVYLVGLYGFNLGAENLAVVVLLSASPLGVNAYLIAMQVKALQSVIASTVVLSTMLSVITMSIWLAILL</sequence>
<feature type="transmembrane region" description="Helical" evidence="8">
    <location>
        <begin position="160"/>
        <end position="183"/>
    </location>
</feature>
<keyword evidence="3" id="KW-0813">Transport</keyword>
<evidence type="ECO:0000256" key="2">
    <source>
        <dbReference type="ARBA" id="ARBA00010145"/>
    </source>
</evidence>
<keyword evidence="10" id="KW-1185">Reference proteome</keyword>
<keyword evidence="6 8" id="KW-1133">Transmembrane helix</keyword>
<feature type="transmembrane region" description="Helical" evidence="8">
    <location>
        <begin position="255"/>
        <end position="275"/>
    </location>
</feature>
<feature type="transmembrane region" description="Helical" evidence="8">
    <location>
        <begin position="98"/>
        <end position="118"/>
    </location>
</feature>
<evidence type="ECO:0000256" key="7">
    <source>
        <dbReference type="ARBA" id="ARBA00023136"/>
    </source>
</evidence>
<comment type="subcellular location">
    <subcellularLocation>
        <location evidence="1">Cell membrane</location>
        <topology evidence="1">Multi-pass membrane protein</topology>
    </subcellularLocation>
</comment>
<keyword evidence="7 8" id="KW-0472">Membrane</keyword>
<evidence type="ECO:0000256" key="6">
    <source>
        <dbReference type="ARBA" id="ARBA00022989"/>
    </source>
</evidence>
<dbReference type="PANTHER" id="PTHR36838:SF3">
    <property type="entry name" value="TRANSPORTER AUXIN EFFLUX CARRIER EC FAMILY"/>
    <property type="match status" value="1"/>
</dbReference>
<feature type="transmembrane region" description="Helical" evidence="8">
    <location>
        <begin position="34"/>
        <end position="54"/>
    </location>
</feature>
<feature type="transmembrane region" description="Helical" evidence="8">
    <location>
        <begin position="6"/>
        <end position="22"/>
    </location>
</feature>
<evidence type="ECO:0000256" key="5">
    <source>
        <dbReference type="ARBA" id="ARBA00022692"/>
    </source>
</evidence>
<protein>
    <submittedName>
        <fullName evidence="9">Malonate transporter</fullName>
    </submittedName>
</protein>
<dbReference type="Pfam" id="PF03547">
    <property type="entry name" value="Mem_trans"/>
    <property type="match status" value="1"/>
</dbReference>
<feature type="transmembrane region" description="Helical" evidence="8">
    <location>
        <begin position="66"/>
        <end position="86"/>
    </location>
</feature>